<evidence type="ECO:0000256" key="3">
    <source>
        <dbReference type="ARBA" id="ARBA00022737"/>
    </source>
</evidence>
<dbReference type="PANTHER" id="PTHR24394:SF44">
    <property type="entry name" value="ZINC FINGER PROTEIN 271-LIKE"/>
    <property type="match status" value="1"/>
</dbReference>
<evidence type="ECO:0000256" key="4">
    <source>
        <dbReference type="ARBA" id="ARBA00022771"/>
    </source>
</evidence>
<feature type="binding site" evidence="8">
    <location>
        <position position="54"/>
    </location>
    <ligand>
        <name>Zn(2+)</name>
        <dbReference type="ChEBI" id="CHEBI:29105"/>
    </ligand>
</feature>
<evidence type="ECO:0000256" key="7">
    <source>
        <dbReference type="PROSITE-ProRule" id="PRU00042"/>
    </source>
</evidence>
<feature type="binding site" evidence="8">
    <location>
        <position position="7"/>
    </location>
    <ligand>
        <name>Zn(2+)</name>
        <dbReference type="ChEBI" id="CHEBI:29105"/>
    </ligand>
</feature>
<dbReference type="SUPFAM" id="SSF57716">
    <property type="entry name" value="Glucocorticoid receptor-like (DNA-binding domain)"/>
    <property type="match status" value="1"/>
</dbReference>
<reference evidence="11" key="2">
    <citation type="submission" date="2025-05" db="UniProtKB">
        <authorList>
            <consortium name="EnsemblMetazoa"/>
        </authorList>
    </citation>
    <scope>IDENTIFICATION</scope>
</reference>
<dbReference type="Gene3D" id="3.30.160.60">
    <property type="entry name" value="Classic Zinc Finger"/>
    <property type="match status" value="4"/>
</dbReference>
<proteinExistence type="predicted"/>
<evidence type="ECO:0000259" key="9">
    <source>
        <dbReference type="PROSITE" id="PS50157"/>
    </source>
</evidence>
<dbReference type="InterPro" id="IPR036236">
    <property type="entry name" value="Znf_C2H2_sf"/>
</dbReference>
<dbReference type="InterPro" id="IPR012934">
    <property type="entry name" value="Znf_AD"/>
</dbReference>
<dbReference type="Pfam" id="PF07776">
    <property type="entry name" value="zf-AD"/>
    <property type="match status" value="1"/>
</dbReference>
<name>A0ABM5HHH2_DRORH</name>
<evidence type="ECO:0000256" key="1">
    <source>
        <dbReference type="ARBA" id="ARBA00004123"/>
    </source>
</evidence>
<evidence type="ECO:0000259" key="10">
    <source>
        <dbReference type="PROSITE" id="PS51915"/>
    </source>
</evidence>
<dbReference type="GeneID" id="108045561"/>
<evidence type="ECO:0000256" key="2">
    <source>
        <dbReference type="ARBA" id="ARBA00022723"/>
    </source>
</evidence>
<dbReference type="SUPFAM" id="SSF57667">
    <property type="entry name" value="beta-beta-alpha zinc fingers"/>
    <property type="match status" value="3"/>
</dbReference>
<evidence type="ECO:0000256" key="8">
    <source>
        <dbReference type="PROSITE-ProRule" id="PRU01263"/>
    </source>
</evidence>
<feature type="domain" description="ZAD" evidence="10">
    <location>
        <begin position="5"/>
        <end position="81"/>
    </location>
</feature>
<dbReference type="PROSITE" id="PS00028">
    <property type="entry name" value="ZINC_FINGER_C2H2_1"/>
    <property type="match status" value="5"/>
</dbReference>
<keyword evidence="12" id="KW-1185">Reference proteome</keyword>
<feature type="binding site" evidence="8">
    <location>
        <position position="57"/>
    </location>
    <ligand>
        <name>Zn(2+)</name>
        <dbReference type="ChEBI" id="CHEBI:29105"/>
    </ligand>
</feature>
<keyword evidence="4 7" id="KW-0863">Zinc-finger</keyword>
<feature type="domain" description="C2H2-type" evidence="9">
    <location>
        <begin position="266"/>
        <end position="293"/>
    </location>
</feature>
<accession>A0ABM5HHH2</accession>
<dbReference type="PROSITE" id="PS51915">
    <property type="entry name" value="ZAD"/>
    <property type="match status" value="1"/>
</dbReference>
<feature type="binding site" evidence="8">
    <location>
        <position position="10"/>
    </location>
    <ligand>
        <name>Zn(2+)</name>
        <dbReference type="ChEBI" id="CHEBI:29105"/>
    </ligand>
</feature>
<reference evidence="12" key="1">
    <citation type="journal article" date="2021" name="Elife">
        <title>Highly contiguous assemblies of 101 drosophilid genomes.</title>
        <authorList>
            <person name="Kim B.Y."/>
            <person name="Wang J.R."/>
            <person name="Miller D.E."/>
            <person name="Barmina O."/>
            <person name="Delaney E."/>
            <person name="Thompson A."/>
            <person name="Comeault A.A."/>
            <person name="Peede D."/>
            <person name="D'Agostino E.R."/>
            <person name="Pelaez J."/>
            <person name="Aguilar J.M."/>
            <person name="Haji D."/>
            <person name="Matsunaga T."/>
            <person name="Armstrong E.E."/>
            <person name="Zych M."/>
            <person name="Ogawa Y."/>
            <person name="Stamenkovic-Radak M."/>
            <person name="Jelic M."/>
            <person name="Veselinovic M.S."/>
            <person name="Tanaskovic M."/>
            <person name="Eric P."/>
            <person name="Gao J.J."/>
            <person name="Katoh T.K."/>
            <person name="Toda M.J."/>
            <person name="Watabe H."/>
            <person name="Watada M."/>
            <person name="Davis J.S."/>
            <person name="Moyle L.C."/>
            <person name="Manoli G."/>
            <person name="Bertolini E."/>
            <person name="Kostal V."/>
            <person name="Hawley R.S."/>
            <person name="Takahashi A."/>
            <person name="Jones C.D."/>
            <person name="Price D.K."/>
            <person name="Whiteman N."/>
            <person name="Kopp A."/>
            <person name="Matute D.R."/>
            <person name="Petrov D.A."/>
        </authorList>
    </citation>
    <scope>NUCLEOTIDE SEQUENCE [LARGE SCALE GENOMIC DNA]</scope>
</reference>
<organism evidence="11 12">
    <name type="scientific">Drosophila rhopaloa</name>
    <name type="common">Fruit fly</name>
    <dbReference type="NCBI Taxonomy" id="1041015"/>
    <lineage>
        <taxon>Eukaryota</taxon>
        <taxon>Metazoa</taxon>
        <taxon>Ecdysozoa</taxon>
        <taxon>Arthropoda</taxon>
        <taxon>Hexapoda</taxon>
        <taxon>Insecta</taxon>
        <taxon>Pterygota</taxon>
        <taxon>Neoptera</taxon>
        <taxon>Endopterygota</taxon>
        <taxon>Diptera</taxon>
        <taxon>Brachycera</taxon>
        <taxon>Muscomorpha</taxon>
        <taxon>Ephydroidea</taxon>
        <taxon>Drosophilidae</taxon>
        <taxon>Drosophila</taxon>
        <taxon>Sophophora</taxon>
    </lineage>
</organism>
<dbReference type="RefSeq" id="XP_016980418.2">
    <property type="nucleotide sequence ID" value="XM_017124929.2"/>
</dbReference>
<keyword evidence="5 8" id="KW-0862">Zinc</keyword>
<dbReference type="Gene3D" id="3.40.1800.20">
    <property type="match status" value="1"/>
</dbReference>
<dbReference type="PANTHER" id="PTHR24394">
    <property type="entry name" value="ZINC FINGER PROTEIN"/>
    <property type="match status" value="1"/>
</dbReference>
<evidence type="ECO:0008006" key="13">
    <source>
        <dbReference type="Google" id="ProtNLM"/>
    </source>
</evidence>
<feature type="domain" description="C2H2-type" evidence="9">
    <location>
        <begin position="295"/>
        <end position="319"/>
    </location>
</feature>
<dbReference type="EnsemblMetazoa" id="XM_017124929.2">
    <property type="protein sequence ID" value="XP_016980418.2"/>
    <property type="gene ID" value="LOC108045561"/>
</dbReference>
<protein>
    <recommendedName>
        <fullName evidence="13">Transcription factor Ouib</fullName>
    </recommendedName>
</protein>
<evidence type="ECO:0000313" key="12">
    <source>
        <dbReference type="Proteomes" id="UP001652680"/>
    </source>
</evidence>
<dbReference type="PROSITE" id="PS50157">
    <property type="entry name" value="ZINC_FINGER_C2H2_2"/>
    <property type="match status" value="5"/>
</dbReference>
<dbReference type="SMART" id="SM00355">
    <property type="entry name" value="ZnF_C2H2"/>
    <property type="match status" value="5"/>
</dbReference>
<sequence>MDIANVCRICANKIRGQKSDRNIFKYMRGKLLVQLKLITGVELTTDQGLPELVCERCFSELDLATKFRERCIFSQKYLLDIKKKERDPSIVRVNLDPEPLDEELIDADQLEAHHDEEFLIFDGADEEEAEIYEFQPDDDPDDDPQASVMAAAEAAHQAEIQEQQLERAAKRRRNFFICDECGQLFNDEYLYNEHLDGHLGRREMKQFFPCNECPETFKKKALLKQHRAKVHGGQRKNFECSICGEVFSALGAKIRHEKAHENERPYPCLECGKIFCTVSELQDHCLTHSEDNRKFRCEPCNQNFITRKALLRHTETQPHKRLARHMQDEIELIFDS</sequence>
<comment type="subcellular location">
    <subcellularLocation>
        <location evidence="1">Nucleus</location>
    </subcellularLocation>
</comment>
<evidence type="ECO:0000256" key="6">
    <source>
        <dbReference type="ARBA" id="ARBA00023242"/>
    </source>
</evidence>
<keyword evidence="3" id="KW-0677">Repeat</keyword>
<keyword evidence="6" id="KW-0539">Nucleus</keyword>
<feature type="domain" description="C2H2-type" evidence="9">
    <location>
        <begin position="176"/>
        <end position="203"/>
    </location>
</feature>
<keyword evidence="2 8" id="KW-0479">Metal-binding</keyword>
<feature type="domain" description="C2H2-type" evidence="9">
    <location>
        <begin position="238"/>
        <end position="265"/>
    </location>
</feature>
<dbReference type="InterPro" id="IPR013087">
    <property type="entry name" value="Znf_C2H2_type"/>
</dbReference>
<evidence type="ECO:0000256" key="5">
    <source>
        <dbReference type="ARBA" id="ARBA00022833"/>
    </source>
</evidence>
<dbReference type="Pfam" id="PF00096">
    <property type="entry name" value="zf-C2H2"/>
    <property type="match status" value="2"/>
</dbReference>
<dbReference type="SMART" id="SM00868">
    <property type="entry name" value="zf-AD"/>
    <property type="match status" value="1"/>
</dbReference>
<evidence type="ECO:0000313" key="11">
    <source>
        <dbReference type="EnsemblMetazoa" id="XP_016980418.2"/>
    </source>
</evidence>
<dbReference type="Proteomes" id="UP001652680">
    <property type="component" value="Unassembled WGS sequence"/>
</dbReference>
<feature type="domain" description="C2H2-type" evidence="9">
    <location>
        <begin position="208"/>
        <end position="236"/>
    </location>
</feature>